<dbReference type="Proteomes" id="UP000034020">
    <property type="component" value="Unassembled WGS sequence"/>
</dbReference>
<keyword evidence="1" id="KW-0472">Membrane</keyword>
<reference evidence="2 3" key="1">
    <citation type="journal article" date="2015" name="Nature">
        <title>rRNA introns, odd ribosomes, and small enigmatic genomes across a large radiation of phyla.</title>
        <authorList>
            <person name="Brown C.T."/>
            <person name="Hug L.A."/>
            <person name="Thomas B.C."/>
            <person name="Sharon I."/>
            <person name="Castelle C.J."/>
            <person name="Singh A."/>
            <person name="Wilkins M.J."/>
            <person name="Williams K.H."/>
            <person name="Banfield J.F."/>
        </authorList>
    </citation>
    <scope>NUCLEOTIDE SEQUENCE [LARGE SCALE GENOMIC DNA]</scope>
</reference>
<dbReference type="EMBL" id="LCLL01000012">
    <property type="protein sequence ID" value="KKU16340.1"/>
    <property type="molecule type" value="Genomic_DNA"/>
</dbReference>
<evidence type="ECO:0000313" key="3">
    <source>
        <dbReference type="Proteomes" id="UP000034020"/>
    </source>
</evidence>
<name>A0A0G1R602_9BACT</name>
<organism evidence="2 3">
    <name type="scientific">Candidatus Giovannonibacteria bacterium GW2011_GWB1_45_9b</name>
    <dbReference type="NCBI Taxonomy" id="1618653"/>
    <lineage>
        <taxon>Bacteria</taxon>
        <taxon>Candidatus Giovannoniibacteriota</taxon>
    </lineage>
</organism>
<keyword evidence="1" id="KW-1133">Transmembrane helix</keyword>
<evidence type="ECO:0000256" key="1">
    <source>
        <dbReference type="SAM" id="Phobius"/>
    </source>
</evidence>
<comment type="caution">
    <text evidence="2">The sequence shown here is derived from an EMBL/GenBank/DDBJ whole genome shotgun (WGS) entry which is preliminary data.</text>
</comment>
<sequence>MKKSLFSIFLIPVLLASFIGLAVFGFAAMSHAEGHNPNGCIAAAARETDCSRANNPLAMFNLHIDALKSFSTLIFGNSSLQMLLLLAFSLVFLLSFKIFSVLPLNFIYSPINRVSTVHFIPKQKISFSSWFSFHENSPSIN</sequence>
<feature type="transmembrane region" description="Helical" evidence="1">
    <location>
        <begin position="83"/>
        <end position="108"/>
    </location>
</feature>
<gene>
    <name evidence="2" type="ORF">UX24_C0012G0004</name>
</gene>
<evidence type="ECO:0000313" key="2">
    <source>
        <dbReference type="EMBL" id="KKU16340.1"/>
    </source>
</evidence>
<protein>
    <submittedName>
        <fullName evidence="2">Uncharacterized protein</fullName>
    </submittedName>
</protein>
<keyword evidence="1" id="KW-0812">Transmembrane</keyword>
<accession>A0A0G1R602</accession>
<proteinExistence type="predicted"/>
<dbReference type="AlphaFoldDB" id="A0A0G1R602"/>